<evidence type="ECO:0000259" key="6">
    <source>
        <dbReference type="PROSITE" id="PS51387"/>
    </source>
</evidence>
<evidence type="ECO:0000313" key="8">
    <source>
        <dbReference type="Proteomes" id="UP001500540"/>
    </source>
</evidence>
<proteinExistence type="inferred from homology"/>
<dbReference type="Gene3D" id="3.30.43.10">
    <property type="entry name" value="Uridine Diphospho-n-acetylenolpyruvylglucosamine Reductase, domain 2"/>
    <property type="match status" value="1"/>
</dbReference>
<evidence type="ECO:0000256" key="1">
    <source>
        <dbReference type="ARBA" id="ARBA00001974"/>
    </source>
</evidence>
<dbReference type="InterPro" id="IPR050416">
    <property type="entry name" value="FAD-linked_Oxidoreductase"/>
</dbReference>
<gene>
    <name evidence="7" type="ORF">GCM10022240_03460</name>
</gene>
<reference evidence="8" key="1">
    <citation type="journal article" date="2019" name="Int. J. Syst. Evol. Microbiol.">
        <title>The Global Catalogue of Microorganisms (GCM) 10K type strain sequencing project: providing services to taxonomists for standard genome sequencing and annotation.</title>
        <authorList>
            <consortium name="The Broad Institute Genomics Platform"/>
            <consortium name="The Broad Institute Genome Sequencing Center for Infectious Disease"/>
            <person name="Wu L."/>
            <person name="Ma J."/>
        </authorList>
    </citation>
    <scope>NUCLEOTIDE SEQUENCE [LARGE SCALE GENOMIC DNA]</scope>
    <source>
        <strain evidence="8">JCM 16950</strain>
    </source>
</reference>
<keyword evidence="8" id="KW-1185">Reference proteome</keyword>
<evidence type="ECO:0000256" key="3">
    <source>
        <dbReference type="ARBA" id="ARBA00022630"/>
    </source>
</evidence>
<dbReference type="Proteomes" id="UP001500540">
    <property type="component" value="Unassembled WGS sequence"/>
</dbReference>
<dbReference type="Gene3D" id="3.30.465.10">
    <property type="match status" value="1"/>
</dbReference>
<evidence type="ECO:0000313" key="7">
    <source>
        <dbReference type="EMBL" id="GAA3753834.1"/>
    </source>
</evidence>
<dbReference type="PANTHER" id="PTHR42973:SF39">
    <property type="entry name" value="FAD-BINDING PCMH-TYPE DOMAIN-CONTAINING PROTEIN"/>
    <property type="match status" value="1"/>
</dbReference>
<dbReference type="SUPFAM" id="SSF56176">
    <property type="entry name" value="FAD-binding/transporter-associated domain-like"/>
    <property type="match status" value="1"/>
</dbReference>
<dbReference type="PANTHER" id="PTHR42973">
    <property type="entry name" value="BINDING OXIDOREDUCTASE, PUTATIVE (AFU_ORTHOLOGUE AFUA_1G17690)-RELATED"/>
    <property type="match status" value="1"/>
</dbReference>
<protein>
    <submittedName>
        <fullName evidence="7">FAD-binding oxidoreductase</fullName>
    </submittedName>
</protein>
<dbReference type="PROSITE" id="PS51387">
    <property type="entry name" value="FAD_PCMH"/>
    <property type="match status" value="1"/>
</dbReference>
<dbReference type="InterPro" id="IPR016166">
    <property type="entry name" value="FAD-bd_PCMH"/>
</dbReference>
<dbReference type="InterPro" id="IPR016169">
    <property type="entry name" value="FAD-bd_PCMH_sub2"/>
</dbReference>
<sequence>MTTVVPLAEAAARLRTDLGDHVLLAGEPGYDDASRPWNVLHEQRPLAVAVPSSDDEVAALVRAASAAGIRVAAQSTGHGSGALSGTDLSDVLLVSLRNMRGVTVDPDARVATVRGGSLWHDVLEAAAPHGLTGLHGSAGGISVAGYALSGGISFYGRRHGMGVNAVRGVRMVTADGELVTATADENPDLFWAVRGGSGAFGVVVSLDIDLLPYPDVFAGMMLWDAARAAEVGTAWLEWTATVPESVTTALRVMHFPPMPELPPFLRGRSVVLVDGALLEADADADALLARLRALQPEMDTFARIPAARMVDVHMDPPEPSPAVSATAMLQSLDAEAIAAFVAAAQRARPMMSEIRHVGGAIARRPEHAGAVGAVAGRYLLDSIAIVPAPGLRAPATEAVRAVVAALAPWHGDEIALTFIDDGVQDRRPGFRASARRLAQLKERFDPENMFAAGHPVA</sequence>
<evidence type="ECO:0000256" key="5">
    <source>
        <dbReference type="ARBA" id="ARBA00023002"/>
    </source>
</evidence>
<dbReference type="Pfam" id="PF01565">
    <property type="entry name" value="FAD_binding_4"/>
    <property type="match status" value="1"/>
</dbReference>
<dbReference type="EMBL" id="BAABAF010000001">
    <property type="protein sequence ID" value="GAA3753834.1"/>
    <property type="molecule type" value="Genomic_DNA"/>
</dbReference>
<dbReference type="PROSITE" id="PS00862">
    <property type="entry name" value="OX2_COVAL_FAD"/>
    <property type="match status" value="1"/>
</dbReference>
<keyword evidence="5" id="KW-0560">Oxidoreductase</keyword>
<comment type="cofactor">
    <cofactor evidence="1">
        <name>FAD</name>
        <dbReference type="ChEBI" id="CHEBI:57692"/>
    </cofactor>
</comment>
<accession>A0ABP7G829</accession>
<dbReference type="InterPro" id="IPR016167">
    <property type="entry name" value="FAD-bd_PCMH_sub1"/>
</dbReference>
<organism evidence="7 8">
    <name type="scientific">Microbacterium kribbense</name>
    <dbReference type="NCBI Taxonomy" id="433645"/>
    <lineage>
        <taxon>Bacteria</taxon>
        <taxon>Bacillati</taxon>
        <taxon>Actinomycetota</taxon>
        <taxon>Actinomycetes</taxon>
        <taxon>Micrococcales</taxon>
        <taxon>Microbacteriaceae</taxon>
        <taxon>Microbacterium</taxon>
    </lineage>
</organism>
<dbReference type="InterPro" id="IPR006093">
    <property type="entry name" value="Oxy_OxRdtase_FAD_BS"/>
</dbReference>
<keyword evidence="4" id="KW-0274">FAD</keyword>
<comment type="similarity">
    <text evidence="2">Belongs to the oxygen-dependent FAD-linked oxidoreductase family.</text>
</comment>
<dbReference type="InterPro" id="IPR006094">
    <property type="entry name" value="Oxid_FAD_bind_N"/>
</dbReference>
<name>A0ABP7G829_9MICO</name>
<comment type="caution">
    <text evidence="7">The sequence shown here is derived from an EMBL/GenBank/DDBJ whole genome shotgun (WGS) entry which is preliminary data.</text>
</comment>
<dbReference type="RefSeq" id="WP_344779875.1">
    <property type="nucleotide sequence ID" value="NZ_BAABAF010000001.1"/>
</dbReference>
<evidence type="ECO:0000256" key="4">
    <source>
        <dbReference type="ARBA" id="ARBA00022827"/>
    </source>
</evidence>
<dbReference type="Gene3D" id="3.40.462.20">
    <property type="match status" value="1"/>
</dbReference>
<dbReference type="InterPro" id="IPR036318">
    <property type="entry name" value="FAD-bd_PCMH-like_sf"/>
</dbReference>
<evidence type="ECO:0000256" key="2">
    <source>
        <dbReference type="ARBA" id="ARBA00005466"/>
    </source>
</evidence>
<keyword evidence="3" id="KW-0285">Flavoprotein</keyword>
<feature type="domain" description="FAD-binding PCMH-type" evidence="6">
    <location>
        <begin position="41"/>
        <end position="213"/>
    </location>
</feature>